<dbReference type="Pfam" id="PF14533">
    <property type="entry name" value="USP7_C2"/>
    <property type="match status" value="1"/>
</dbReference>
<dbReference type="Proteomes" id="UP000005240">
    <property type="component" value="Unassembled WGS sequence"/>
</dbReference>
<protein>
    <recommendedName>
        <fullName evidence="3">ubiquitinyl hydrolase 1</fullName>
        <ecNumber evidence="3">3.4.19.12</ecNumber>
    </recommendedName>
</protein>
<keyword evidence="6" id="KW-0378">Hydrolase</keyword>
<evidence type="ECO:0000256" key="2">
    <source>
        <dbReference type="ARBA" id="ARBA00009085"/>
    </source>
</evidence>
<dbReference type="Pfam" id="PF12436">
    <property type="entry name" value="USP7_ICP0_bdg"/>
    <property type="match status" value="1"/>
</dbReference>
<feature type="domain" description="Ubiquitin carboxyl-terminal hydrolase 7 ICP0-binding" evidence="8">
    <location>
        <begin position="89"/>
        <end position="314"/>
    </location>
</feature>
<evidence type="ECO:0000313" key="10">
    <source>
        <dbReference type="EMBL" id="OAV99143.1"/>
    </source>
</evidence>
<evidence type="ECO:0000259" key="8">
    <source>
        <dbReference type="Pfam" id="PF12436"/>
    </source>
</evidence>
<evidence type="ECO:0000313" key="11">
    <source>
        <dbReference type="EnsemblFungi" id="PTTG_11976-t43_1-p1"/>
    </source>
</evidence>
<dbReference type="GO" id="GO:0006508">
    <property type="term" value="P:proteolysis"/>
    <property type="evidence" value="ECO:0007669"/>
    <property type="project" value="UniProtKB-KW"/>
</dbReference>
<accession>A0A180H432</accession>
<comment type="catalytic activity">
    <reaction evidence="1">
        <text>Thiol-dependent hydrolysis of ester, thioester, amide, peptide and isopeptide bonds formed by the C-terminal Gly of ubiquitin (a 76-residue protein attached to proteins as an intracellular targeting signal).</text>
        <dbReference type="EC" id="3.4.19.12"/>
    </reaction>
</comment>
<evidence type="ECO:0000256" key="6">
    <source>
        <dbReference type="ARBA" id="ARBA00022801"/>
    </source>
</evidence>
<dbReference type="EnsemblFungi" id="PTTG_11976-t43_1">
    <property type="protein sequence ID" value="PTTG_11976-t43_1-p1"/>
    <property type="gene ID" value="PTTG_11976"/>
</dbReference>
<evidence type="ECO:0000256" key="1">
    <source>
        <dbReference type="ARBA" id="ARBA00000707"/>
    </source>
</evidence>
<dbReference type="EMBL" id="ADAS02000004">
    <property type="protein sequence ID" value="OAV99143.1"/>
    <property type="molecule type" value="Genomic_DNA"/>
</dbReference>
<sequence length="679" mass="77438">MSYYYSNGPITTKIITDETFRVHQGFDMALLDDMTMPPSNLLTFEVAGREPFLDFKSTLARKLGYPLNHFRVWVLSASRLSQGYREEVKIIRVSRVVPEDDPELTMDKIRKMGSNTPGLILYVEVLDPEREALPAGPKENQRMVFVKYFDAINQKLDGVGHFYVNRRGSDLKEFVRTRNNLHPNARIDFYKEIGPGETNIRKDFTSGYSEEVRNGDIFCFQVELPDQAIAELRRQKLCVDLEEFYKFLQNRVLITFKPRHDAMATTIQFSLVLSETFTYDQMAQLVSAKLHHEPEKLRFTSSHEGNPQTVILRTSPRSNSWRCSPETITVDKMIRPPGADTSSYSKSKPNNVLFYELLDLPTGEVHRKRMVTVTWTGAQNREEGKYSMLMPTTCSMHEVANKLSTMVQFSKNSSRKIRLFTIQDGKVQTPFTGEELLWTVLDVENIYAAEASTMTMKQYDPSAMLKMLQFVVKLKVDGSNYQQWLKALESVLGMATGKAGILTLPGHTLSPSEDLMIKQAIMASVDDALVLTVLEAESGMVAFAEIQKRYTLKSRSGHIRLMKEILKTKFDLHDRTAEVDAHFRKIDHLAETLFDSGFQLTRESFKGLLFHLSLPELDMPPFLNICKRIDAQPGGATTVSNKQLVKIAQTELAQFRQRRQNTSIGPSKKCAVRARRNSM</sequence>
<feature type="domain" description="Ubiquitin carboxyl-terminal hydrolase C-terminal" evidence="9">
    <location>
        <begin position="353"/>
        <end position="470"/>
    </location>
</feature>
<evidence type="ECO:0000256" key="5">
    <source>
        <dbReference type="ARBA" id="ARBA00022786"/>
    </source>
</evidence>
<comment type="similarity">
    <text evidence="2">Belongs to the peptidase C19 family.</text>
</comment>
<dbReference type="AlphaFoldDB" id="A0A180H432"/>
<dbReference type="InterPro" id="IPR024729">
    <property type="entry name" value="USP7_ICP0-binding_dom"/>
</dbReference>
<evidence type="ECO:0000256" key="4">
    <source>
        <dbReference type="ARBA" id="ARBA00022670"/>
    </source>
</evidence>
<evidence type="ECO:0000313" key="12">
    <source>
        <dbReference type="Proteomes" id="UP000005240"/>
    </source>
</evidence>
<dbReference type="InterPro" id="IPR029346">
    <property type="entry name" value="USP_C"/>
</dbReference>
<dbReference type="OrthoDB" id="289038at2759"/>
<evidence type="ECO:0000256" key="7">
    <source>
        <dbReference type="ARBA" id="ARBA00022807"/>
    </source>
</evidence>
<reference evidence="11 12" key="3">
    <citation type="journal article" date="2017" name="G3 (Bethesda)">
        <title>Comparative analysis highlights variable genome content of wheat rusts and divergence of the mating loci.</title>
        <authorList>
            <person name="Cuomo C.A."/>
            <person name="Bakkeren G."/>
            <person name="Khalil H.B."/>
            <person name="Panwar V."/>
            <person name="Joly D."/>
            <person name="Linning R."/>
            <person name="Sakthikumar S."/>
            <person name="Song X."/>
            <person name="Adiconis X."/>
            <person name="Fan L."/>
            <person name="Goldberg J.M."/>
            <person name="Levin J.Z."/>
            <person name="Young S."/>
            <person name="Zeng Q."/>
            <person name="Anikster Y."/>
            <person name="Bruce M."/>
            <person name="Wang M."/>
            <person name="Yin C."/>
            <person name="McCallum B."/>
            <person name="Szabo L.J."/>
            <person name="Hulbert S."/>
            <person name="Chen X."/>
            <person name="Fellers J.P."/>
        </authorList>
    </citation>
    <scope>NUCLEOTIDE SEQUENCE</scope>
    <source>
        <strain evidence="11">isolate 1-1 / race 1 (BBBD)</strain>
        <strain evidence="12">Isolate 1-1 / race 1 (BBBD)</strain>
    </source>
</reference>
<evidence type="ECO:0000256" key="3">
    <source>
        <dbReference type="ARBA" id="ARBA00012759"/>
    </source>
</evidence>
<dbReference type="Gene3D" id="3.10.20.90">
    <property type="entry name" value="Phosphatidylinositol 3-kinase Catalytic Subunit, Chain A, domain 1"/>
    <property type="match status" value="2"/>
</dbReference>
<proteinExistence type="inferred from homology"/>
<organism evidence="10">
    <name type="scientific">Puccinia triticina (isolate 1-1 / race 1 (BBBD))</name>
    <name type="common">Brown leaf rust fungus</name>
    <dbReference type="NCBI Taxonomy" id="630390"/>
    <lineage>
        <taxon>Eukaryota</taxon>
        <taxon>Fungi</taxon>
        <taxon>Dikarya</taxon>
        <taxon>Basidiomycota</taxon>
        <taxon>Pucciniomycotina</taxon>
        <taxon>Pucciniomycetes</taxon>
        <taxon>Pucciniales</taxon>
        <taxon>Pucciniaceae</taxon>
        <taxon>Puccinia</taxon>
    </lineage>
</organism>
<reference evidence="10" key="2">
    <citation type="submission" date="2016-05" db="EMBL/GenBank/DDBJ databases">
        <title>Comparative analysis highlights variable genome content of wheat rusts and divergence of the mating loci.</title>
        <authorList>
            <person name="Cuomo C.A."/>
            <person name="Bakkeren G."/>
            <person name="Szabo L."/>
            <person name="Khalil H."/>
            <person name="Joly D."/>
            <person name="Goldberg J."/>
            <person name="Young S."/>
            <person name="Zeng Q."/>
            <person name="Fellers J."/>
        </authorList>
    </citation>
    <scope>NUCLEOTIDE SEQUENCE [LARGE SCALE GENOMIC DNA]</scope>
    <source>
        <strain evidence="10">1-1 BBBD Race 1</strain>
    </source>
</reference>
<name>A0A180H432_PUCT1</name>
<keyword evidence="12" id="KW-1185">Reference proteome</keyword>
<gene>
    <name evidence="10" type="ORF">PTTG_11976</name>
</gene>
<dbReference type="VEuPathDB" id="FungiDB:PTTG_11976"/>
<keyword evidence="7" id="KW-0788">Thiol protease</keyword>
<dbReference type="STRING" id="630390.A0A180H432"/>
<dbReference type="GO" id="GO:0004843">
    <property type="term" value="F:cysteine-type deubiquitinase activity"/>
    <property type="evidence" value="ECO:0007669"/>
    <property type="project" value="UniProtKB-EC"/>
</dbReference>
<dbReference type="EC" id="3.4.19.12" evidence="3"/>
<keyword evidence="4" id="KW-0645">Protease</keyword>
<reference evidence="11" key="4">
    <citation type="submission" date="2025-05" db="UniProtKB">
        <authorList>
            <consortium name="EnsemblFungi"/>
        </authorList>
    </citation>
    <scope>IDENTIFICATION</scope>
    <source>
        <strain evidence="11">isolate 1-1 / race 1 (BBBD)</strain>
    </source>
</reference>
<evidence type="ECO:0000259" key="9">
    <source>
        <dbReference type="Pfam" id="PF14533"/>
    </source>
</evidence>
<keyword evidence="5" id="KW-0833">Ubl conjugation pathway</keyword>
<reference evidence="10" key="1">
    <citation type="submission" date="2009-11" db="EMBL/GenBank/DDBJ databases">
        <authorList>
            <consortium name="The Broad Institute Genome Sequencing Platform"/>
            <person name="Ward D."/>
            <person name="Feldgarden M."/>
            <person name="Earl A."/>
            <person name="Young S.K."/>
            <person name="Zeng Q."/>
            <person name="Koehrsen M."/>
            <person name="Alvarado L."/>
            <person name="Berlin A."/>
            <person name="Bochicchio J."/>
            <person name="Borenstein D."/>
            <person name="Chapman S.B."/>
            <person name="Chen Z."/>
            <person name="Engels R."/>
            <person name="Freedman E."/>
            <person name="Gellesch M."/>
            <person name="Goldberg J."/>
            <person name="Griggs A."/>
            <person name="Gujja S."/>
            <person name="Heilman E."/>
            <person name="Heiman D."/>
            <person name="Hepburn T."/>
            <person name="Howarth C."/>
            <person name="Jen D."/>
            <person name="Larson L."/>
            <person name="Lewis B."/>
            <person name="Mehta T."/>
            <person name="Park D."/>
            <person name="Pearson M."/>
            <person name="Roberts A."/>
            <person name="Saif S."/>
            <person name="Shea T."/>
            <person name="Shenoy N."/>
            <person name="Sisk P."/>
            <person name="Stolte C."/>
            <person name="Sykes S."/>
            <person name="Thomson T."/>
            <person name="Walk T."/>
            <person name="White J."/>
            <person name="Yandava C."/>
            <person name="Izard J."/>
            <person name="Baranova O.V."/>
            <person name="Blanton J.M."/>
            <person name="Tanner A.C."/>
            <person name="Dewhirst F.E."/>
            <person name="Haas B."/>
            <person name="Nusbaum C."/>
            <person name="Birren B."/>
        </authorList>
    </citation>
    <scope>NUCLEOTIDE SEQUENCE [LARGE SCALE GENOMIC DNA]</scope>
    <source>
        <strain evidence="10">1-1 BBBD Race 1</strain>
    </source>
</reference>